<dbReference type="SUPFAM" id="SSF55174">
    <property type="entry name" value="Alpha-L RNA-binding motif"/>
    <property type="match status" value="1"/>
</dbReference>
<sequence>MATNSKTITLSQFLKFMGIADTGGQAKMMIQSGEVLVNGVVDTRRGRQLVTGDRVTVGSQTFEVDVNQ</sequence>
<reference evidence="2" key="1">
    <citation type="submission" date="2024-07" db="EMBL/GenBank/DDBJ databases">
        <authorList>
            <person name="Kim Y.J."/>
            <person name="Jeong J.Y."/>
        </authorList>
    </citation>
    <scope>NUCLEOTIDE SEQUENCE</scope>
    <source>
        <strain evidence="2">GIHE-MW2</strain>
    </source>
</reference>
<evidence type="ECO:0000313" key="2">
    <source>
        <dbReference type="EMBL" id="XCM39145.1"/>
    </source>
</evidence>
<dbReference type="RefSeq" id="WP_054466268.1">
    <property type="nucleotide sequence ID" value="NZ_CP159837.1"/>
</dbReference>
<dbReference type="Pfam" id="PF13275">
    <property type="entry name" value="S4_2"/>
    <property type="match status" value="1"/>
</dbReference>
<proteinExistence type="predicted"/>
<name>A0AAU8JKY4_9CYAN</name>
<accession>A0AAU8JKY4</accession>
<keyword evidence="1" id="KW-0694">RNA-binding</keyword>
<organism evidence="2">
    <name type="scientific">Planktothricoides raciborskii GIHE-MW2</name>
    <dbReference type="NCBI Taxonomy" id="2792601"/>
    <lineage>
        <taxon>Bacteria</taxon>
        <taxon>Bacillati</taxon>
        <taxon>Cyanobacteriota</taxon>
        <taxon>Cyanophyceae</taxon>
        <taxon>Oscillatoriophycideae</taxon>
        <taxon>Oscillatoriales</taxon>
        <taxon>Oscillatoriaceae</taxon>
        <taxon>Planktothricoides</taxon>
    </lineage>
</organism>
<dbReference type="CDD" id="cd00165">
    <property type="entry name" value="S4"/>
    <property type="match status" value="1"/>
</dbReference>
<protein>
    <submittedName>
        <fullName evidence="2">RNA-binding S4 domain-containing protein</fullName>
    </submittedName>
</protein>
<dbReference type="GO" id="GO:0003723">
    <property type="term" value="F:RNA binding"/>
    <property type="evidence" value="ECO:0007669"/>
    <property type="project" value="UniProtKB-KW"/>
</dbReference>
<evidence type="ECO:0000256" key="1">
    <source>
        <dbReference type="PROSITE-ProRule" id="PRU00182"/>
    </source>
</evidence>
<dbReference type="InterPro" id="IPR036986">
    <property type="entry name" value="S4_RNA-bd_sf"/>
</dbReference>
<dbReference type="AlphaFoldDB" id="A0AAU8JKY4"/>
<dbReference type="EMBL" id="CP159837">
    <property type="protein sequence ID" value="XCM39145.1"/>
    <property type="molecule type" value="Genomic_DNA"/>
</dbReference>
<dbReference type="Gene3D" id="3.10.290.10">
    <property type="entry name" value="RNA-binding S4 domain"/>
    <property type="match status" value="1"/>
</dbReference>
<gene>
    <name evidence="2" type="ORF">ABWT76_002044</name>
</gene>
<dbReference type="PROSITE" id="PS50889">
    <property type="entry name" value="S4"/>
    <property type="match status" value="1"/>
</dbReference>